<organism evidence="2 3">
    <name type="scientific">Kineosporia babensis</name>
    <dbReference type="NCBI Taxonomy" id="499548"/>
    <lineage>
        <taxon>Bacteria</taxon>
        <taxon>Bacillati</taxon>
        <taxon>Actinomycetota</taxon>
        <taxon>Actinomycetes</taxon>
        <taxon>Kineosporiales</taxon>
        <taxon>Kineosporiaceae</taxon>
        <taxon>Kineosporia</taxon>
    </lineage>
</organism>
<dbReference type="GO" id="GO:0005975">
    <property type="term" value="P:carbohydrate metabolic process"/>
    <property type="evidence" value="ECO:0007669"/>
    <property type="project" value="InterPro"/>
</dbReference>
<gene>
    <name evidence="2" type="ORF">LR394_32310</name>
</gene>
<dbReference type="GO" id="GO:0004553">
    <property type="term" value="F:hydrolase activity, hydrolyzing O-glycosyl compounds"/>
    <property type="evidence" value="ECO:0007669"/>
    <property type="project" value="InterPro"/>
</dbReference>
<keyword evidence="1" id="KW-0472">Membrane</keyword>
<dbReference type="Proteomes" id="UP001138997">
    <property type="component" value="Unassembled WGS sequence"/>
</dbReference>
<evidence type="ECO:0000313" key="2">
    <source>
        <dbReference type="EMBL" id="MCD5315591.1"/>
    </source>
</evidence>
<keyword evidence="1" id="KW-1133">Transmembrane helix</keyword>
<dbReference type="GO" id="GO:0030246">
    <property type="term" value="F:carbohydrate binding"/>
    <property type="evidence" value="ECO:0007669"/>
    <property type="project" value="InterPro"/>
</dbReference>
<dbReference type="RefSeq" id="WP_231448409.1">
    <property type="nucleotide sequence ID" value="NZ_JAJOMB010000023.1"/>
</dbReference>
<evidence type="ECO:0000313" key="3">
    <source>
        <dbReference type="Proteomes" id="UP001138997"/>
    </source>
</evidence>
<name>A0A9X1NM07_9ACTN</name>
<dbReference type="SUPFAM" id="SSF51055">
    <property type="entry name" value="Carbohydrate binding domain"/>
    <property type="match status" value="1"/>
</dbReference>
<feature type="transmembrane region" description="Helical" evidence="1">
    <location>
        <begin position="7"/>
        <end position="25"/>
    </location>
</feature>
<reference evidence="2" key="1">
    <citation type="submission" date="2021-11" db="EMBL/GenBank/DDBJ databases">
        <title>Streptomyces corallinus and Kineosporia corallina sp. nov., two new coral-derived marine actinobacteria.</title>
        <authorList>
            <person name="Buangrab K."/>
            <person name="Sutthacheep M."/>
            <person name="Yeemin T."/>
            <person name="Harunari E."/>
            <person name="Igarashi Y."/>
            <person name="Sripreechasak P."/>
            <person name="Kanchanasin P."/>
            <person name="Tanasupawat S."/>
            <person name="Phongsopitanun W."/>
        </authorList>
    </citation>
    <scope>NUCLEOTIDE SEQUENCE</scope>
    <source>
        <strain evidence="2">JCM 31032</strain>
    </source>
</reference>
<dbReference type="InterPro" id="IPR036573">
    <property type="entry name" value="CBM_sf_5/12"/>
</dbReference>
<dbReference type="GO" id="GO:0005576">
    <property type="term" value="C:extracellular region"/>
    <property type="evidence" value="ECO:0007669"/>
    <property type="project" value="InterPro"/>
</dbReference>
<protein>
    <recommendedName>
        <fullName evidence="4">Chitin-binding type-3 domain-containing protein</fullName>
    </recommendedName>
</protein>
<evidence type="ECO:0000256" key="1">
    <source>
        <dbReference type="SAM" id="Phobius"/>
    </source>
</evidence>
<dbReference type="AlphaFoldDB" id="A0A9X1NM07"/>
<accession>A0A9X1NM07</accession>
<keyword evidence="1" id="KW-0812">Transmembrane</keyword>
<evidence type="ECO:0008006" key="4">
    <source>
        <dbReference type="Google" id="ProtNLM"/>
    </source>
</evidence>
<keyword evidence="3" id="KW-1185">Reference proteome</keyword>
<dbReference type="Gene3D" id="2.10.10.20">
    <property type="entry name" value="Carbohydrate-binding module superfamily 5/12"/>
    <property type="match status" value="1"/>
</dbReference>
<proteinExistence type="predicted"/>
<dbReference type="EMBL" id="JAJOMB010000023">
    <property type="protein sequence ID" value="MCD5315591.1"/>
    <property type="molecule type" value="Genomic_DNA"/>
</dbReference>
<comment type="caution">
    <text evidence="2">The sequence shown here is derived from an EMBL/GenBank/DDBJ whole genome shotgun (WGS) entry which is preliminary data.</text>
</comment>
<sequence>MTATRGIIASLVAVTLIGVGAFVWMQNRDSCPEPYSAGGKYTTGDEVSFTDQIWKAERAGTTQVPGPNATEWSLNGTC</sequence>